<evidence type="ECO:0000313" key="1">
    <source>
        <dbReference type="EMBL" id="WZN46115.1"/>
    </source>
</evidence>
<name>A0ABZ2Z3N0_9BACT</name>
<reference evidence="1 2" key="1">
    <citation type="submission" date="2024-03" db="EMBL/GenBank/DDBJ databases">
        <title>Chitinophaga caseinilytica sp. nov., a casein hydrolysing bacterium isolated from forest soil.</title>
        <authorList>
            <person name="Lee D.S."/>
            <person name="Han D.M."/>
            <person name="Baek J.H."/>
            <person name="Choi D.G."/>
            <person name="Jeon J.H."/>
            <person name="Jeon C.O."/>
        </authorList>
    </citation>
    <scope>NUCLEOTIDE SEQUENCE [LARGE SCALE GENOMIC DNA]</scope>
    <source>
        <strain evidence="1 2">KACC 19118</strain>
    </source>
</reference>
<gene>
    <name evidence="1" type="ORF">WJU22_24790</name>
</gene>
<keyword evidence="2" id="KW-1185">Reference proteome</keyword>
<dbReference type="RefSeq" id="WP_341840856.1">
    <property type="nucleotide sequence ID" value="NZ_CP149792.1"/>
</dbReference>
<proteinExistence type="predicted"/>
<organism evidence="1 2">
    <name type="scientific">Chitinophaga caseinilytica</name>
    <dbReference type="NCBI Taxonomy" id="2267521"/>
    <lineage>
        <taxon>Bacteria</taxon>
        <taxon>Pseudomonadati</taxon>
        <taxon>Bacteroidota</taxon>
        <taxon>Chitinophagia</taxon>
        <taxon>Chitinophagales</taxon>
        <taxon>Chitinophagaceae</taxon>
        <taxon>Chitinophaga</taxon>
    </lineage>
</organism>
<accession>A0ABZ2Z3N0</accession>
<evidence type="ECO:0000313" key="2">
    <source>
        <dbReference type="Proteomes" id="UP001449657"/>
    </source>
</evidence>
<dbReference type="Proteomes" id="UP001449657">
    <property type="component" value="Chromosome"/>
</dbReference>
<dbReference type="EMBL" id="CP150096">
    <property type="protein sequence ID" value="WZN46115.1"/>
    <property type="molecule type" value="Genomic_DNA"/>
</dbReference>
<protein>
    <submittedName>
        <fullName evidence="1">Uncharacterized protein</fullName>
    </submittedName>
</protein>
<sequence>MILWKYLAFLLVHLHVNGLAHKPAFPVAEFSAHVRTAEWLIEYDSAAWRLSDTVTHADMDLLQRTGKEWFVYKGRDSLWYGAYGKFQDTAYDLALHFRINHSDSIEAVNEPRPDTAMLHAVSRCIRSSYKYAGLMLGRSYVRMNKFIRLNGDRSISIYLLPALQPADVAMYGGEFMYRFDESGRQLLERYEYNRGGFKGFRLNAGREVKLAYEDVKYPTLGSVYFALRYRNRFREISIETLESFSQLMFNQVRGFYWEHRDKT</sequence>